<dbReference type="GO" id="GO:0016020">
    <property type="term" value="C:membrane"/>
    <property type="evidence" value="ECO:0007669"/>
    <property type="project" value="UniProtKB-SubCell"/>
</dbReference>
<comment type="similarity">
    <text evidence="3">Belongs to the peptidase M50B family.</text>
</comment>
<proteinExistence type="inferred from homology"/>
<sequence length="720" mass="77375">MFSFTGISVTELCDAWSLMLAAGEDPGFLAGLLSQVWLWVKVAIGIGLVIFVHELGHFLAAKFFGVKCEKFYVGFDVPIQLGPIKLPRTLGKFQYGETEYGIGILPLGGYVKMLGQDDDPRNAEKEAERIKVDGDDEATEPQFDPRSYPAKPVWQRMIIISAGVIVNVITGILFAAMAYGFGVPYTPAVVGGVTPGGAAWTAGVRPGGEVIAVADLRSEDQLHFNEMKLEIMEQSFDDPDQAVGVQIRYGDDVNEYKLVPQPYPDDPDMRMIGISNASSAQLMPGQSVYPGSVAADVIDDDLAGATVVAIDGQAVDSESVAPATLIDQLLLRRADQDVKLTLQPVGDDSPRDVVLAPQPMRGVGVSFRPGPITAVRKDSPAEKAGIKVGDVITAVDGNENVDAYDLVLRSSLDSVIQTPITLTVVRGQGAAEETLEFELQADSDAAGLAPISPAASDIASGSLGIAFRPRPFVASADQTDADEQLKPGDELKEVRVQWAGGKVPESVQQQLSDEALLRLTEGWEFGSPSSLNSFVTLVQWLPEGTRFQAFAKTAQDSRVIETELVVGPTDLFWHERGLVFQPTAGVQRADGIASAFQLGMREGGRRLKDVFGFLGLLVQGKVKAKYVGGPIRIVQMAGAQAEQGISKQLLFLTMLSMNLAILNFLPIPALDGGHMMFLTAELIRGKRVDEQLEMKLTLAGVLAILALMIFVFANDIIQSS</sequence>
<evidence type="ECO:0000256" key="5">
    <source>
        <dbReference type="ARBA" id="ARBA00022692"/>
    </source>
</evidence>
<comment type="subcellular location">
    <subcellularLocation>
        <location evidence="2">Membrane</location>
        <topology evidence="2">Multi-pass membrane protein</topology>
    </subcellularLocation>
</comment>
<keyword evidence="9 13" id="KW-0482">Metalloprotease</keyword>
<evidence type="ECO:0000256" key="4">
    <source>
        <dbReference type="ARBA" id="ARBA00022670"/>
    </source>
</evidence>
<dbReference type="Gene3D" id="2.30.42.10">
    <property type="match status" value="2"/>
</dbReference>
<evidence type="ECO:0000256" key="9">
    <source>
        <dbReference type="ARBA" id="ARBA00023049"/>
    </source>
</evidence>
<dbReference type="InterPro" id="IPR001478">
    <property type="entry name" value="PDZ"/>
</dbReference>
<dbReference type="SUPFAM" id="SSF50156">
    <property type="entry name" value="PDZ domain-like"/>
    <property type="match status" value="2"/>
</dbReference>
<dbReference type="PANTHER" id="PTHR42837">
    <property type="entry name" value="REGULATOR OF SIGMA-E PROTEASE RSEP"/>
    <property type="match status" value="1"/>
</dbReference>
<evidence type="ECO:0000256" key="7">
    <source>
        <dbReference type="ARBA" id="ARBA00022833"/>
    </source>
</evidence>
<keyword evidence="7" id="KW-0862">Zinc</keyword>
<dbReference type="InterPro" id="IPR041489">
    <property type="entry name" value="PDZ_6"/>
</dbReference>
<keyword evidence="10 11" id="KW-0472">Membrane</keyword>
<keyword evidence="14" id="KW-1185">Reference proteome</keyword>
<dbReference type="OrthoDB" id="9782003at2"/>
<dbReference type="CDD" id="cd06163">
    <property type="entry name" value="S2P-M50_PDZ_RseP-like"/>
    <property type="match status" value="1"/>
</dbReference>
<dbReference type="SMART" id="SM00228">
    <property type="entry name" value="PDZ"/>
    <property type="match status" value="2"/>
</dbReference>
<evidence type="ECO:0000313" key="14">
    <source>
        <dbReference type="Proteomes" id="UP000317238"/>
    </source>
</evidence>
<organism evidence="13 14">
    <name type="scientific">Crateriforma conspicua</name>
    <dbReference type="NCBI Taxonomy" id="2527996"/>
    <lineage>
        <taxon>Bacteria</taxon>
        <taxon>Pseudomonadati</taxon>
        <taxon>Planctomycetota</taxon>
        <taxon>Planctomycetia</taxon>
        <taxon>Planctomycetales</taxon>
        <taxon>Planctomycetaceae</taxon>
        <taxon>Crateriforma</taxon>
    </lineage>
</organism>
<comment type="cofactor">
    <cofactor evidence="1">
        <name>Zn(2+)</name>
        <dbReference type="ChEBI" id="CHEBI:29105"/>
    </cofactor>
</comment>
<evidence type="ECO:0000256" key="2">
    <source>
        <dbReference type="ARBA" id="ARBA00004141"/>
    </source>
</evidence>
<accession>A0A5C5YDI8</accession>
<dbReference type="GO" id="GO:0006508">
    <property type="term" value="P:proteolysis"/>
    <property type="evidence" value="ECO:0007669"/>
    <property type="project" value="UniProtKB-KW"/>
</dbReference>
<evidence type="ECO:0000256" key="6">
    <source>
        <dbReference type="ARBA" id="ARBA00022801"/>
    </source>
</evidence>
<name>A0A5C5YDI8_9PLAN</name>
<feature type="transmembrane region" description="Helical" evidence="11">
    <location>
        <begin position="157"/>
        <end position="181"/>
    </location>
</feature>
<protein>
    <submittedName>
        <fullName evidence="13">Putative zinc metalloprotease</fullName>
        <ecNumber evidence="13">3.4.24.-</ecNumber>
    </submittedName>
</protein>
<feature type="transmembrane region" description="Helical" evidence="11">
    <location>
        <begin position="28"/>
        <end position="52"/>
    </location>
</feature>
<dbReference type="InterPro" id="IPR008915">
    <property type="entry name" value="Peptidase_M50"/>
</dbReference>
<keyword evidence="4 13" id="KW-0645">Protease</keyword>
<evidence type="ECO:0000259" key="12">
    <source>
        <dbReference type="PROSITE" id="PS50106"/>
    </source>
</evidence>
<dbReference type="InterPro" id="IPR036034">
    <property type="entry name" value="PDZ_sf"/>
</dbReference>
<evidence type="ECO:0000256" key="11">
    <source>
        <dbReference type="SAM" id="Phobius"/>
    </source>
</evidence>
<dbReference type="Pfam" id="PF17820">
    <property type="entry name" value="PDZ_6"/>
    <property type="match status" value="1"/>
</dbReference>
<dbReference type="InterPro" id="IPR004387">
    <property type="entry name" value="Pept_M50_Zn"/>
</dbReference>
<dbReference type="EC" id="3.4.24.-" evidence="13"/>
<dbReference type="Pfam" id="PF02163">
    <property type="entry name" value="Peptidase_M50"/>
    <property type="match status" value="1"/>
</dbReference>
<evidence type="ECO:0000256" key="3">
    <source>
        <dbReference type="ARBA" id="ARBA00007931"/>
    </source>
</evidence>
<dbReference type="GO" id="GO:0004222">
    <property type="term" value="F:metalloendopeptidase activity"/>
    <property type="evidence" value="ECO:0007669"/>
    <property type="project" value="InterPro"/>
</dbReference>
<dbReference type="RefSeq" id="WP_146440298.1">
    <property type="nucleotide sequence ID" value="NZ_SJPL01000001.1"/>
</dbReference>
<dbReference type="EMBL" id="SJPL01000001">
    <property type="protein sequence ID" value="TWT72365.1"/>
    <property type="molecule type" value="Genomic_DNA"/>
</dbReference>
<reference evidence="13 14" key="1">
    <citation type="submission" date="2019-02" db="EMBL/GenBank/DDBJ databases">
        <title>Deep-cultivation of Planctomycetes and their phenomic and genomic characterization uncovers novel biology.</title>
        <authorList>
            <person name="Wiegand S."/>
            <person name="Jogler M."/>
            <person name="Boedeker C."/>
            <person name="Pinto D."/>
            <person name="Vollmers J."/>
            <person name="Rivas-Marin E."/>
            <person name="Kohn T."/>
            <person name="Peeters S.H."/>
            <person name="Heuer A."/>
            <person name="Rast P."/>
            <person name="Oberbeckmann S."/>
            <person name="Bunk B."/>
            <person name="Jeske O."/>
            <person name="Meyerdierks A."/>
            <person name="Storesund J.E."/>
            <person name="Kallscheuer N."/>
            <person name="Luecker S."/>
            <person name="Lage O.M."/>
            <person name="Pohl T."/>
            <person name="Merkel B.J."/>
            <person name="Hornburger P."/>
            <person name="Mueller R.-W."/>
            <person name="Bruemmer F."/>
            <person name="Labrenz M."/>
            <person name="Spormann A.M."/>
            <person name="Op Den Camp H."/>
            <person name="Overmann J."/>
            <person name="Amann R."/>
            <person name="Jetten M.S.M."/>
            <person name="Mascher T."/>
            <person name="Medema M.H."/>
            <person name="Devos D.P."/>
            <person name="Kaster A.-K."/>
            <person name="Ovreas L."/>
            <person name="Rohde M."/>
            <person name="Galperin M.Y."/>
            <person name="Jogler C."/>
        </authorList>
    </citation>
    <scope>NUCLEOTIDE SEQUENCE [LARGE SCALE GENOMIC DNA]</scope>
    <source>
        <strain evidence="13 14">Pan14r</strain>
    </source>
</reference>
<dbReference type="PANTHER" id="PTHR42837:SF2">
    <property type="entry name" value="MEMBRANE METALLOPROTEASE ARASP2, CHLOROPLASTIC-RELATED"/>
    <property type="match status" value="1"/>
</dbReference>
<gene>
    <name evidence="13" type="ORF">Pan14r_46850</name>
</gene>
<dbReference type="AlphaFoldDB" id="A0A5C5YDI8"/>
<keyword evidence="5 11" id="KW-0812">Transmembrane</keyword>
<keyword evidence="8 11" id="KW-1133">Transmembrane helix</keyword>
<comment type="caution">
    <text evidence="13">The sequence shown here is derived from an EMBL/GenBank/DDBJ whole genome shotgun (WGS) entry which is preliminary data.</text>
</comment>
<keyword evidence="6 13" id="KW-0378">Hydrolase</keyword>
<dbReference type="Proteomes" id="UP000317238">
    <property type="component" value="Unassembled WGS sequence"/>
</dbReference>
<evidence type="ECO:0000256" key="1">
    <source>
        <dbReference type="ARBA" id="ARBA00001947"/>
    </source>
</evidence>
<feature type="domain" description="PDZ" evidence="12">
    <location>
        <begin position="352"/>
        <end position="401"/>
    </location>
</feature>
<evidence type="ECO:0000256" key="10">
    <source>
        <dbReference type="ARBA" id="ARBA00023136"/>
    </source>
</evidence>
<evidence type="ECO:0000313" key="13">
    <source>
        <dbReference type="EMBL" id="TWT72365.1"/>
    </source>
</evidence>
<dbReference type="PROSITE" id="PS50106">
    <property type="entry name" value="PDZ"/>
    <property type="match status" value="1"/>
</dbReference>
<feature type="transmembrane region" description="Helical" evidence="11">
    <location>
        <begin position="696"/>
        <end position="717"/>
    </location>
</feature>
<evidence type="ECO:0000256" key="8">
    <source>
        <dbReference type="ARBA" id="ARBA00022989"/>
    </source>
</evidence>